<organism evidence="1 2">
    <name type="scientific">Gimesia chilikensis</name>
    <dbReference type="NCBI Taxonomy" id="2605989"/>
    <lineage>
        <taxon>Bacteria</taxon>
        <taxon>Pseudomonadati</taxon>
        <taxon>Planctomycetota</taxon>
        <taxon>Planctomycetia</taxon>
        <taxon>Planctomycetales</taxon>
        <taxon>Planctomycetaceae</taxon>
        <taxon>Gimesia</taxon>
    </lineage>
</organism>
<dbReference type="RefSeq" id="WP_145180685.1">
    <property type="nucleotide sequence ID" value="NZ_CP036266.1"/>
</dbReference>
<evidence type="ECO:0008006" key="3">
    <source>
        <dbReference type="Google" id="ProtNLM"/>
    </source>
</evidence>
<evidence type="ECO:0000313" key="2">
    <source>
        <dbReference type="Proteomes" id="UP000320421"/>
    </source>
</evidence>
<dbReference type="EMBL" id="CP036266">
    <property type="protein sequence ID" value="QDT18845.1"/>
    <property type="molecule type" value="Genomic_DNA"/>
</dbReference>
<dbReference type="Proteomes" id="UP000320421">
    <property type="component" value="Chromosome"/>
</dbReference>
<protein>
    <recommendedName>
        <fullName evidence="3">ATP-grasp domain-containing protein</fullName>
    </recommendedName>
</protein>
<keyword evidence="2" id="KW-1185">Reference proteome</keyword>
<sequence>MPRFFYGNFDFEHQLAGETYGTSTSAAASLTSSLACCWLGLTEAGDQIYLPAALPREFTEQLVTSGFPPVEFTSEWPTAKAARSLTFVPWGWSNEVAKLAEAKGFAIETGVLSAAYTVNARSFSFQLEMDWGLALPGSCRVVSLESLEQVLRAFSDSDDSSWVLKANFSMSARERMCGRGSKLSEPIRGWAAKRLTQGQPLFLEPWVERISEAGIQLEIPAAGEPTLFGLTVLLNDTRGQYRGSRINVDDSTLQQWQPAIDVAQRVARAVQQTGYTGPVGIDAMQYRDAEGTMRLRPLQDLNARYTMGRLALGFQRFLTADQVASWLHFPWKESYGIDFSNWLRCVTQQLPSDVSVRPTSPDRIEGQPPRLASLFLIAENATDLLTSEAALHDAHNNLNQTTG</sequence>
<name>A0A517PHI9_9PLAN</name>
<evidence type="ECO:0000313" key="1">
    <source>
        <dbReference type="EMBL" id="QDT18845.1"/>
    </source>
</evidence>
<gene>
    <name evidence="1" type="ORF">HG66A1_06070</name>
</gene>
<reference evidence="1 2" key="1">
    <citation type="submission" date="2019-02" db="EMBL/GenBank/DDBJ databases">
        <title>Deep-cultivation of Planctomycetes and their phenomic and genomic characterization uncovers novel biology.</title>
        <authorList>
            <person name="Wiegand S."/>
            <person name="Jogler M."/>
            <person name="Boedeker C."/>
            <person name="Pinto D."/>
            <person name="Vollmers J."/>
            <person name="Rivas-Marin E."/>
            <person name="Kohn T."/>
            <person name="Peeters S.H."/>
            <person name="Heuer A."/>
            <person name="Rast P."/>
            <person name="Oberbeckmann S."/>
            <person name="Bunk B."/>
            <person name="Jeske O."/>
            <person name="Meyerdierks A."/>
            <person name="Storesund J.E."/>
            <person name="Kallscheuer N."/>
            <person name="Luecker S."/>
            <person name="Lage O.M."/>
            <person name="Pohl T."/>
            <person name="Merkel B.J."/>
            <person name="Hornburger P."/>
            <person name="Mueller R.-W."/>
            <person name="Bruemmer F."/>
            <person name="Labrenz M."/>
            <person name="Spormann A.M."/>
            <person name="Op den Camp H."/>
            <person name="Overmann J."/>
            <person name="Amann R."/>
            <person name="Jetten M.S.M."/>
            <person name="Mascher T."/>
            <person name="Medema M.H."/>
            <person name="Devos D.P."/>
            <person name="Kaster A.-K."/>
            <person name="Ovreas L."/>
            <person name="Rohde M."/>
            <person name="Galperin M.Y."/>
            <person name="Jogler C."/>
        </authorList>
    </citation>
    <scope>NUCLEOTIDE SEQUENCE [LARGE SCALE GENOMIC DNA]</scope>
    <source>
        <strain evidence="1 2">HG66A1</strain>
    </source>
</reference>
<proteinExistence type="predicted"/>
<dbReference type="OrthoDB" id="20966at2"/>
<dbReference type="AlphaFoldDB" id="A0A517PHI9"/>
<accession>A0A517PHI9</accession>